<name>A0A8H4KRP3_9HYPO</name>
<keyword evidence="2" id="KW-1185">Reference proteome</keyword>
<organism evidence="1 2">
    <name type="scientific">Fusarium austroafricanum</name>
    <dbReference type="NCBI Taxonomy" id="2364996"/>
    <lineage>
        <taxon>Eukaryota</taxon>
        <taxon>Fungi</taxon>
        <taxon>Dikarya</taxon>
        <taxon>Ascomycota</taxon>
        <taxon>Pezizomycotina</taxon>
        <taxon>Sordariomycetes</taxon>
        <taxon>Hypocreomycetidae</taxon>
        <taxon>Hypocreales</taxon>
        <taxon>Nectriaceae</taxon>
        <taxon>Fusarium</taxon>
        <taxon>Fusarium concolor species complex</taxon>
    </lineage>
</organism>
<sequence>MGASNNCHSTVMILNQARMNAFSDGTGDLVSIHNASIGLASGLRNAILALWVGSSLANKPTEKEFTYCTPQILSTHQATGWYFIVWECVAFVPKNLDNRKSVAPPLSDLISSEQFMDIIPDLFPNIKRLYIAIQGDLLGKAQQRRYPKIRFGHYKTDGKYYLNSNAIVTTGITDKVDNMVRHLKPDVDFSVALPASIYAIHRRSALLQGLKVEQRHETGAVERYWRPLKNCLPRTGYWFCLGEKDVKRKRSKSLIAHKIVPDRHAKEFDVFFPGQPR</sequence>
<reference evidence="1" key="1">
    <citation type="submission" date="2020-01" db="EMBL/GenBank/DDBJ databases">
        <title>Identification and distribution of gene clusters putatively required for synthesis of sphingolipid metabolism inhibitors in phylogenetically diverse species of the filamentous fungus Fusarium.</title>
        <authorList>
            <person name="Kim H.-S."/>
            <person name="Busman M."/>
            <person name="Brown D.W."/>
            <person name="Divon H."/>
            <person name="Uhlig S."/>
            <person name="Proctor R.H."/>
        </authorList>
    </citation>
    <scope>NUCLEOTIDE SEQUENCE</scope>
    <source>
        <strain evidence="1">NRRL 53441</strain>
    </source>
</reference>
<proteinExistence type="predicted"/>
<dbReference type="OrthoDB" id="515692at2759"/>
<dbReference type="EMBL" id="JAADJG010000124">
    <property type="protein sequence ID" value="KAF4454493.1"/>
    <property type="molecule type" value="Genomic_DNA"/>
</dbReference>
<evidence type="ECO:0000313" key="2">
    <source>
        <dbReference type="Proteomes" id="UP000605986"/>
    </source>
</evidence>
<accession>A0A8H4KRP3</accession>
<comment type="caution">
    <text evidence="1">The sequence shown here is derived from an EMBL/GenBank/DDBJ whole genome shotgun (WGS) entry which is preliminary data.</text>
</comment>
<evidence type="ECO:0000313" key="1">
    <source>
        <dbReference type="EMBL" id="KAF4454493.1"/>
    </source>
</evidence>
<dbReference type="Proteomes" id="UP000605986">
    <property type="component" value="Unassembled WGS sequence"/>
</dbReference>
<gene>
    <name evidence="1" type="ORF">F53441_2997</name>
</gene>
<protein>
    <submittedName>
        <fullName evidence="1">Uncharacterized protein</fullName>
    </submittedName>
</protein>
<dbReference type="AlphaFoldDB" id="A0A8H4KRP3"/>